<dbReference type="InterPro" id="IPR029058">
    <property type="entry name" value="AB_hydrolase_fold"/>
</dbReference>
<proteinExistence type="predicted"/>
<evidence type="ECO:0008006" key="4">
    <source>
        <dbReference type="Google" id="ProtNLM"/>
    </source>
</evidence>
<dbReference type="SUPFAM" id="SSF53474">
    <property type="entry name" value="alpha/beta-Hydrolases"/>
    <property type="match status" value="1"/>
</dbReference>
<evidence type="ECO:0000313" key="2">
    <source>
        <dbReference type="EMBL" id="MEN3067667.1"/>
    </source>
</evidence>
<organism evidence="2 3">
    <name type="scientific">Uliginosibacterium sediminicola</name>
    <dbReference type="NCBI Taxonomy" id="2024550"/>
    <lineage>
        <taxon>Bacteria</taxon>
        <taxon>Pseudomonadati</taxon>
        <taxon>Pseudomonadota</taxon>
        <taxon>Betaproteobacteria</taxon>
        <taxon>Rhodocyclales</taxon>
        <taxon>Zoogloeaceae</taxon>
        <taxon>Uliginosibacterium</taxon>
    </lineage>
</organism>
<sequence length="358" mass="38657">MAKALIKYALTALLLCTGLAGAQAQESGSSAARKAVPKIQDGWLDVRAGEGQGRLPIHVSRDWSQAQPAVRRALIVVHGITRDDLLAGERAAAKVPSAADDAIIITPQFLIAEDVAAHQLPELTLRWGVDDWKAGFKAQAPAPLSAYAVMDAIFARLLDRQLFPNLQSIVLAGHSAGGQYLQRYALFGQGSALVDQAGVRLRYVVANPSSYAYANDLRPLAAGGFAAADASQCERVDRWPYSLSANLPAYARKPLDPAALMRRYLAHDVIYLLGEEDKDPHHPQLDKSCAGEAQGDSRLQRGRYYFAYAAQFPRDAAFKQRLFIVPGVAHNSTRMFGSSCGLAALFDEGRCTTEVAAP</sequence>
<feature type="signal peptide" evidence="1">
    <location>
        <begin position="1"/>
        <end position="24"/>
    </location>
</feature>
<evidence type="ECO:0000256" key="1">
    <source>
        <dbReference type="SAM" id="SignalP"/>
    </source>
</evidence>
<name>A0ABU9YVD1_9RHOO</name>
<dbReference type="RefSeq" id="WP_345918437.1">
    <property type="nucleotide sequence ID" value="NZ_JBDIVE010000002.1"/>
</dbReference>
<keyword evidence="1" id="KW-0732">Signal</keyword>
<dbReference type="Proteomes" id="UP001410394">
    <property type="component" value="Unassembled WGS sequence"/>
</dbReference>
<keyword evidence="3" id="KW-1185">Reference proteome</keyword>
<dbReference type="PANTHER" id="PTHR35560:SF3">
    <property type="entry name" value="PEPTIDASE S9 PROLYL OLIGOPEPTIDASE CATALYTIC DOMAIN-CONTAINING PROTEIN"/>
    <property type="match status" value="1"/>
</dbReference>
<dbReference type="PANTHER" id="PTHR35560">
    <property type="entry name" value="BLL0132 PROTEIN"/>
    <property type="match status" value="1"/>
</dbReference>
<gene>
    <name evidence="2" type="ORF">ABDB84_04185</name>
</gene>
<accession>A0ABU9YVD1</accession>
<reference evidence="2 3" key="1">
    <citation type="journal article" date="2018" name="Int. J. Syst. Evol. Microbiol.">
        <title>Uliginosibacterium sediminicola sp. nov., isolated from freshwater sediment.</title>
        <authorList>
            <person name="Hwang W.M."/>
            <person name="Kim S.M."/>
            <person name="Kang K."/>
            <person name="Ahn T.Y."/>
        </authorList>
    </citation>
    <scope>NUCLEOTIDE SEQUENCE [LARGE SCALE GENOMIC DNA]</scope>
    <source>
        <strain evidence="2 3">M1-21</strain>
    </source>
</reference>
<feature type="chain" id="PRO_5046592287" description="Alpha/beta hydrolase family protein" evidence="1">
    <location>
        <begin position="25"/>
        <end position="358"/>
    </location>
</feature>
<protein>
    <recommendedName>
        <fullName evidence="4">Alpha/beta hydrolase family protein</fullName>
    </recommendedName>
</protein>
<evidence type="ECO:0000313" key="3">
    <source>
        <dbReference type="Proteomes" id="UP001410394"/>
    </source>
</evidence>
<dbReference type="Gene3D" id="3.40.50.1820">
    <property type="entry name" value="alpha/beta hydrolase"/>
    <property type="match status" value="1"/>
</dbReference>
<dbReference type="EMBL" id="JBDIVE010000002">
    <property type="protein sequence ID" value="MEN3067667.1"/>
    <property type="molecule type" value="Genomic_DNA"/>
</dbReference>
<comment type="caution">
    <text evidence="2">The sequence shown here is derived from an EMBL/GenBank/DDBJ whole genome shotgun (WGS) entry which is preliminary data.</text>
</comment>